<organism evidence="1 2">
    <name type="scientific">Hibiscus syriacus</name>
    <name type="common">Rose of Sharon</name>
    <dbReference type="NCBI Taxonomy" id="106335"/>
    <lineage>
        <taxon>Eukaryota</taxon>
        <taxon>Viridiplantae</taxon>
        <taxon>Streptophyta</taxon>
        <taxon>Embryophyta</taxon>
        <taxon>Tracheophyta</taxon>
        <taxon>Spermatophyta</taxon>
        <taxon>Magnoliopsida</taxon>
        <taxon>eudicotyledons</taxon>
        <taxon>Gunneridae</taxon>
        <taxon>Pentapetalae</taxon>
        <taxon>rosids</taxon>
        <taxon>malvids</taxon>
        <taxon>Malvales</taxon>
        <taxon>Malvaceae</taxon>
        <taxon>Malvoideae</taxon>
        <taxon>Hibiscus</taxon>
    </lineage>
</organism>
<dbReference type="Proteomes" id="UP000436088">
    <property type="component" value="Unassembled WGS sequence"/>
</dbReference>
<evidence type="ECO:0000313" key="1">
    <source>
        <dbReference type="EMBL" id="KAE8663817.1"/>
    </source>
</evidence>
<sequence>MLPHTHLSQTLDHPFNALPVLNEKPQQDFLRNKFVHLVKIETEPQEDLLGRRVEALQAEDGVFGQREKRRIR</sequence>
<dbReference type="AlphaFoldDB" id="A0A6A2Y252"/>
<name>A0A6A2Y252_HIBSY</name>
<reference evidence="1" key="1">
    <citation type="submission" date="2019-09" db="EMBL/GenBank/DDBJ databases">
        <title>Draft genome information of white flower Hibiscus syriacus.</title>
        <authorList>
            <person name="Kim Y.-M."/>
        </authorList>
    </citation>
    <scope>NUCLEOTIDE SEQUENCE [LARGE SCALE GENOMIC DNA]</scope>
    <source>
        <strain evidence="1">YM2019G1</strain>
    </source>
</reference>
<proteinExistence type="predicted"/>
<accession>A0A6A2Y252</accession>
<dbReference type="EMBL" id="VEPZ02001664">
    <property type="protein sequence ID" value="KAE8663817.1"/>
    <property type="molecule type" value="Genomic_DNA"/>
</dbReference>
<gene>
    <name evidence="1" type="ORF">F3Y22_tig00112888pilonHSYRG00110</name>
</gene>
<protein>
    <submittedName>
        <fullName evidence="1">Uncharacterized protein</fullName>
    </submittedName>
</protein>
<evidence type="ECO:0000313" key="2">
    <source>
        <dbReference type="Proteomes" id="UP000436088"/>
    </source>
</evidence>
<comment type="caution">
    <text evidence="1">The sequence shown here is derived from an EMBL/GenBank/DDBJ whole genome shotgun (WGS) entry which is preliminary data.</text>
</comment>
<keyword evidence="2" id="KW-1185">Reference proteome</keyword>